<feature type="transmembrane region" description="Helical" evidence="3">
    <location>
        <begin position="99"/>
        <end position="118"/>
    </location>
</feature>
<feature type="domain" description="EamA" evidence="4">
    <location>
        <begin position="157"/>
        <end position="289"/>
    </location>
</feature>
<feature type="transmembrane region" description="Helical" evidence="3">
    <location>
        <begin position="130"/>
        <end position="148"/>
    </location>
</feature>
<proteinExistence type="inferred from homology"/>
<feature type="transmembrane region" description="Helical" evidence="3">
    <location>
        <begin position="189"/>
        <end position="209"/>
    </location>
</feature>
<accession>A0A6L8US03</accession>
<feature type="transmembrane region" description="Helical" evidence="3">
    <location>
        <begin position="221"/>
        <end position="240"/>
    </location>
</feature>
<dbReference type="Pfam" id="PF00892">
    <property type="entry name" value="EamA"/>
    <property type="match status" value="2"/>
</dbReference>
<comment type="subcellular location">
    <subcellularLocation>
        <location evidence="1">Endomembrane system</location>
        <topology evidence="1">Multi-pass membrane protein</topology>
    </subcellularLocation>
</comment>
<organism evidence="5 6">
    <name type="scientific">Paenibacillus silvestris</name>
    <dbReference type="NCBI Taxonomy" id="2606219"/>
    <lineage>
        <taxon>Bacteria</taxon>
        <taxon>Bacillati</taxon>
        <taxon>Bacillota</taxon>
        <taxon>Bacilli</taxon>
        <taxon>Bacillales</taxon>
        <taxon>Paenibacillaceae</taxon>
        <taxon>Paenibacillus</taxon>
    </lineage>
</organism>
<dbReference type="AlphaFoldDB" id="A0A6L8US03"/>
<dbReference type="PANTHER" id="PTHR22911">
    <property type="entry name" value="ACYL-MALONYL CONDENSING ENZYME-RELATED"/>
    <property type="match status" value="1"/>
</dbReference>
<evidence type="ECO:0000313" key="5">
    <source>
        <dbReference type="EMBL" id="MZQ80785.1"/>
    </source>
</evidence>
<feature type="transmembrane region" description="Helical" evidence="3">
    <location>
        <begin position="35"/>
        <end position="54"/>
    </location>
</feature>
<reference evidence="5 6" key="1">
    <citation type="submission" date="2019-12" db="EMBL/GenBank/DDBJ databases">
        <title>Paenibacillus sp. nov. sp. isolated from soil.</title>
        <authorList>
            <person name="Kim J."/>
            <person name="Jeong S.E."/>
            <person name="Jung H.S."/>
            <person name="Jeon C.O."/>
        </authorList>
    </citation>
    <scope>NUCLEOTIDE SEQUENCE [LARGE SCALE GENOMIC DNA]</scope>
    <source>
        <strain evidence="5 6">5J-6</strain>
    </source>
</reference>
<keyword evidence="3" id="KW-1133">Transmembrane helix</keyword>
<feature type="transmembrane region" description="Helical" evidence="3">
    <location>
        <begin position="274"/>
        <end position="292"/>
    </location>
</feature>
<keyword evidence="3" id="KW-0472">Membrane</keyword>
<dbReference type="InterPro" id="IPR037185">
    <property type="entry name" value="EmrE-like"/>
</dbReference>
<feature type="transmembrane region" description="Helical" evidence="3">
    <location>
        <begin position="247"/>
        <end position="268"/>
    </location>
</feature>
<dbReference type="Proteomes" id="UP000481087">
    <property type="component" value="Unassembled WGS sequence"/>
</dbReference>
<dbReference type="PANTHER" id="PTHR22911:SF137">
    <property type="entry name" value="SOLUTE CARRIER FAMILY 35 MEMBER G2-RELATED"/>
    <property type="match status" value="1"/>
</dbReference>
<evidence type="ECO:0000256" key="3">
    <source>
        <dbReference type="SAM" id="Phobius"/>
    </source>
</evidence>
<sequence length="315" mass="34413">MKYILLVLVGACSFGLLSTFVKKAYVSGFHVGEVVGSQNLFGVIMLWTLVFVTVKFTKQPAARQVLRVTKRQTLSLMAVGTTTGITGMLFYTALQYISASFAIILLFQFTWMGILLEAIIERKRPGKDKIVSLILLFIGIIMASGYLVGDQKEISWLGVTLGLLSAITYALFIWFSGKTAKQVVPITRSAIMLSGSFILVMLVFPPHFLINGSLNEGLLPWALLLALFGIVIPPFFYAIGVPRIGSGLATILSAAELPTAVIMSYVVLSEAVNWLQWLGVGITIFGIALPELMKHKKGQSVMGGSAQKKYELHEQ</sequence>
<keyword evidence="3" id="KW-0812">Transmembrane</keyword>
<protein>
    <submittedName>
        <fullName evidence="5">EamA family transporter</fullName>
    </submittedName>
</protein>
<evidence type="ECO:0000259" key="4">
    <source>
        <dbReference type="Pfam" id="PF00892"/>
    </source>
</evidence>
<dbReference type="GO" id="GO:0016020">
    <property type="term" value="C:membrane"/>
    <property type="evidence" value="ECO:0007669"/>
    <property type="project" value="InterPro"/>
</dbReference>
<gene>
    <name evidence="5" type="ORF">GQF01_01350</name>
</gene>
<feature type="transmembrane region" description="Helical" evidence="3">
    <location>
        <begin position="154"/>
        <end position="177"/>
    </location>
</feature>
<feature type="domain" description="EamA" evidence="4">
    <location>
        <begin position="2"/>
        <end position="144"/>
    </location>
</feature>
<feature type="transmembrane region" description="Helical" evidence="3">
    <location>
        <begin position="74"/>
        <end position="93"/>
    </location>
</feature>
<dbReference type="SUPFAM" id="SSF103481">
    <property type="entry name" value="Multidrug resistance efflux transporter EmrE"/>
    <property type="match status" value="2"/>
</dbReference>
<dbReference type="EMBL" id="WTUZ01000004">
    <property type="protein sequence ID" value="MZQ80785.1"/>
    <property type="molecule type" value="Genomic_DNA"/>
</dbReference>
<evidence type="ECO:0000256" key="2">
    <source>
        <dbReference type="ARBA" id="ARBA00007362"/>
    </source>
</evidence>
<evidence type="ECO:0000313" key="6">
    <source>
        <dbReference type="Proteomes" id="UP000481087"/>
    </source>
</evidence>
<comment type="similarity">
    <text evidence="2">Belongs to the EamA transporter family.</text>
</comment>
<dbReference type="RefSeq" id="WP_161405014.1">
    <property type="nucleotide sequence ID" value="NZ_WTUZ01000004.1"/>
</dbReference>
<keyword evidence="6" id="KW-1185">Reference proteome</keyword>
<name>A0A6L8US03_9BACL</name>
<comment type="caution">
    <text evidence="5">The sequence shown here is derived from an EMBL/GenBank/DDBJ whole genome shotgun (WGS) entry which is preliminary data.</text>
</comment>
<evidence type="ECO:0000256" key="1">
    <source>
        <dbReference type="ARBA" id="ARBA00004127"/>
    </source>
</evidence>
<dbReference type="InterPro" id="IPR000620">
    <property type="entry name" value="EamA_dom"/>
</dbReference>